<keyword evidence="3" id="KW-1185">Reference proteome</keyword>
<feature type="compositionally biased region" description="Basic and acidic residues" evidence="1">
    <location>
        <begin position="104"/>
        <end position="129"/>
    </location>
</feature>
<sequence length="139" mass="15747">MSSHFINNSEKLNTLYQAWKCGKAYWYKLTEWQYQDHMKKLEEDNGAGIPTKTARKQRSDTGGTHCKQKRSAAEDPQGHSTKCACKSSMKEHCSVNQNGPSVKRPYDKKKQVATEGDKEGANESSGKDKEDEDKDELDD</sequence>
<feature type="compositionally biased region" description="Acidic residues" evidence="1">
    <location>
        <begin position="130"/>
        <end position="139"/>
    </location>
</feature>
<evidence type="ECO:0000256" key="1">
    <source>
        <dbReference type="SAM" id="MobiDB-lite"/>
    </source>
</evidence>
<dbReference type="HOGENOM" id="CLU_153342_0_0_1"/>
<accession>A0A0D0CR75</accession>
<dbReference type="AlphaFoldDB" id="A0A0D0CR75"/>
<evidence type="ECO:0008006" key="4">
    <source>
        <dbReference type="Google" id="ProtNLM"/>
    </source>
</evidence>
<protein>
    <recommendedName>
        <fullName evidence="4">No apical meristem-associated C-terminal domain-containing protein</fullName>
    </recommendedName>
</protein>
<dbReference type="EMBL" id="KN834787">
    <property type="protein sequence ID" value="KIK58023.1"/>
    <property type="molecule type" value="Genomic_DNA"/>
</dbReference>
<reference evidence="2 3" key="1">
    <citation type="submission" date="2014-04" db="EMBL/GenBank/DDBJ databases">
        <title>Evolutionary Origins and Diversification of the Mycorrhizal Mutualists.</title>
        <authorList>
            <consortium name="DOE Joint Genome Institute"/>
            <consortium name="Mycorrhizal Genomics Consortium"/>
            <person name="Kohler A."/>
            <person name="Kuo A."/>
            <person name="Nagy L.G."/>
            <person name="Floudas D."/>
            <person name="Copeland A."/>
            <person name="Barry K.W."/>
            <person name="Cichocki N."/>
            <person name="Veneault-Fourrey C."/>
            <person name="LaButti K."/>
            <person name="Lindquist E.A."/>
            <person name="Lipzen A."/>
            <person name="Lundell T."/>
            <person name="Morin E."/>
            <person name="Murat C."/>
            <person name="Riley R."/>
            <person name="Ohm R."/>
            <person name="Sun H."/>
            <person name="Tunlid A."/>
            <person name="Henrissat B."/>
            <person name="Grigoriev I.V."/>
            <person name="Hibbett D.S."/>
            <person name="Martin F."/>
        </authorList>
    </citation>
    <scope>NUCLEOTIDE SEQUENCE [LARGE SCALE GENOMIC DNA]</scope>
    <source>
        <strain evidence="2 3">FD-317 M1</strain>
    </source>
</reference>
<evidence type="ECO:0000313" key="3">
    <source>
        <dbReference type="Proteomes" id="UP000053593"/>
    </source>
</evidence>
<name>A0A0D0CR75_9AGAR</name>
<dbReference type="Proteomes" id="UP000053593">
    <property type="component" value="Unassembled WGS sequence"/>
</dbReference>
<evidence type="ECO:0000313" key="2">
    <source>
        <dbReference type="EMBL" id="KIK58023.1"/>
    </source>
</evidence>
<proteinExistence type="predicted"/>
<organism evidence="2 3">
    <name type="scientific">Collybiopsis luxurians FD-317 M1</name>
    <dbReference type="NCBI Taxonomy" id="944289"/>
    <lineage>
        <taxon>Eukaryota</taxon>
        <taxon>Fungi</taxon>
        <taxon>Dikarya</taxon>
        <taxon>Basidiomycota</taxon>
        <taxon>Agaricomycotina</taxon>
        <taxon>Agaricomycetes</taxon>
        <taxon>Agaricomycetidae</taxon>
        <taxon>Agaricales</taxon>
        <taxon>Marasmiineae</taxon>
        <taxon>Omphalotaceae</taxon>
        <taxon>Collybiopsis</taxon>
        <taxon>Collybiopsis luxurians</taxon>
    </lineage>
</organism>
<feature type="region of interest" description="Disordered" evidence="1">
    <location>
        <begin position="43"/>
        <end position="139"/>
    </location>
</feature>
<gene>
    <name evidence="2" type="ORF">GYMLUDRAFT_60897</name>
</gene>